<evidence type="ECO:0000313" key="1">
    <source>
        <dbReference type="EMBL" id="ABN49359.1"/>
    </source>
</evidence>
<organism evidence="1">
    <name type="scientific">Drosophila melanogaster</name>
    <name type="common">Fruit fly</name>
    <dbReference type="NCBI Taxonomy" id="7227"/>
    <lineage>
        <taxon>Eukaryota</taxon>
        <taxon>Metazoa</taxon>
        <taxon>Ecdysozoa</taxon>
        <taxon>Arthropoda</taxon>
        <taxon>Hexapoda</taxon>
        <taxon>Insecta</taxon>
        <taxon>Pterygota</taxon>
        <taxon>Neoptera</taxon>
        <taxon>Endopterygota</taxon>
        <taxon>Diptera</taxon>
        <taxon>Brachycera</taxon>
        <taxon>Muscomorpha</taxon>
        <taxon>Ephydroidea</taxon>
        <taxon>Drosophilidae</taxon>
        <taxon>Drosophila</taxon>
        <taxon>Sophophora</taxon>
    </lineage>
</organism>
<accession>A2VEQ1</accession>
<sequence length="27" mass="2864">MAMKLLSQVFLITALIALVSSASLGER</sequence>
<dbReference type="EMBL" id="BT030220">
    <property type="protein sequence ID" value="ABN49359.1"/>
    <property type="molecule type" value="mRNA"/>
</dbReference>
<name>A2VEQ1_DROME</name>
<dbReference type="AlphaFoldDB" id="A2VEQ1"/>
<proteinExistence type="evidence at transcript level"/>
<reference evidence="1" key="1">
    <citation type="submission" date="2007-02" db="EMBL/GenBank/DDBJ databases">
        <authorList>
            <person name="Stapleton M."/>
            <person name="Carlson J."/>
            <person name="Frise E."/>
            <person name="Kapadia B."/>
            <person name="Park S."/>
            <person name="Wan K."/>
            <person name="Yu C."/>
            <person name="Celniker S."/>
        </authorList>
    </citation>
    <scope>NUCLEOTIDE SEQUENCE</scope>
</reference>
<protein>
    <submittedName>
        <fullName evidence="1">IP18142p</fullName>
    </submittedName>
</protein>